<gene>
    <name evidence="1" type="ORF">LV89_02290</name>
</gene>
<dbReference type="AlphaFoldDB" id="A0A316E7U2"/>
<protein>
    <submittedName>
        <fullName evidence="1">Uncharacterized protein</fullName>
    </submittedName>
</protein>
<keyword evidence="2" id="KW-1185">Reference proteome</keyword>
<evidence type="ECO:0000313" key="2">
    <source>
        <dbReference type="Proteomes" id="UP000245489"/>
    </source>
</evidence>
<sequence>MLFLTGWKPVLPQKLSLHDDSFFMSKISLCKIYTLKFGSKILIINLCVIITL</sequence>
<dbReference type="Proteomes" id="UP000245489">
    <property type="component" value="Unassembled WGS sequence"/>
</dbReference>
<accession>A0A316E7U2</accession>
<dbReference type="EMBL" id="QGGO01000010">
    <property type="protein sequence ID" value="PWK26781.1"/>
    <property type="molecule type" value="Genomic_DNA"/>
</dbReference>
<reference evidence="1 2" key="1">
    <citation type="submission" date="2018-05" db="EMBL/GenBank/DDBJ databases">
        <title>Genomic Encyclopedia of Archaeal and Bacterial Type Strains, Phase II (KMG-II): from individual species to whole genera.</title>
        <authorList>
            <person name="Goeker M."/>
        </authorList>
    </citation>
    <scope>NUCLEOTIDE SEQUENCE [LARGE SCALE GENOMIC DNA]</scope>
    <source>
        <strain evidence="1 2">DSM 22214</strain>
    </source>
</reference>
<evidence type="ECO:0000313" key="1">
    <source>
        <dbReference type="EMBL" id="PWK26781.1"/>
    </source>
</evidence>
<name>A0A316E7U2_9BACT</name>
<comment type="caution">
    <text evidence="1">The sequence shown here is derived from an EMBL/GenBank/DDBJ whole genome shotgun (WGS) entry which is preliminary data.</text>
</comment>
<proteinExistence type="predicted"/>
<organism evidence="1 2">
    <name type="scientific">Arcicella aurantiaca</name>
    <dbReference type="NCBI Taxonomy" id="591202"/>
    <lineage>
        <taxon>Bacteria</taxon>
        <taxon>Pseudomonadati</taxon>
        <taxon>Bacteroidota</taxon>
        <taxon>Cytophagia</taxon>
        <taxon>Cytophagales</taxon>
        <taxon>Flectobacillaceae</taxon>
        <taxon>Arcicella</taxon>
    </lineage>
</organism>